<dbReference type="InterPro" id="IPR036179">
    <property type="entry name" value="Ig-like_dom_sf"/>
</dbReference>
<dbReference type="FunFam" id="2.60.40.10:FF:000107">
    <property type="entry name" value="Myosin, light chain kinase a"/>
    <property type="match status" value="1"/>
</dbReference>
<keyword evidence="3" id="KW-0597">Phosphoprotein</keyword>
<evidence type="ECO:0000256" key="1">
    <source>
        <dbReference type="ARBA" id="ARBA00004496"/>
    </source>
</evidence>
<dbReference type="InterPro" id="IPR013098">
    <property type="entry name" value="Ig_I-set"/>
</dbReference>
<dbReference type="InterPro" id="IPR052385">
    <property type="entry name" value="Obscurin/Obscurin-like_Reg"/>
</dbReference>
<dbReference type="Proteomes" id="UP000264800">
    <property type="component" value="Unplaced"/>
</dbReference>
<dbReference type="Gene3D" id="2.60.40.10">
    <property type="entry name" value="Immunoglobulins"/>
    <property type="match status" value="5"/>
</dbReference>
<keyword evidence="4" id="KW-1015">Disulfide bond</keyword>
<reference evidence="7" key="1">
    <citation type="submission" date="2025-08" db="UniProtKB">
        <authorList>
            <consortium name="Ensembl"/>
        </authorList>
    </citation>
    <scope>IDENTIFICATION</scope>
</reference>
<name>A0A3Q3BJ75_KRYMA</name>
<dbReference type="PROSITE" id="PS50835">
    <property type="entry name" value="IG_LIKE"/>
    <property type="match status" value="3"/>
</dbReference>
<keyword evidence="2" id="KW-0963">Cytoplasm</keyword>
<dbReference type="InterPro" id="IPR003599">
    <property type="entry name" value="Ig_sub"/>
</dbReference>
<dbReference type="SMART" id="SM00409">
    <property type="entry name" value="IG"/>
    <property type="match status" value="4"/>
</dbReference>
<evidence type="ECO:0000256" key="2">
    <source>
        <dbReference type="ARBA" id="ARBA00022490"/>
    </source>
</evidence>
<proteinExistence type="predicted"/>
<dbReference type="GO" id="GO:0003007">
    <property type="term" value="P:heart morphogenesis"/>
    <property type="evidence" value="ECO:0007669"/>
    <property type="project" value="UniProtKB-ARBA"/>
</dbReference>
<evidence type="ECO:0000313" key="8">
    <source>
        <dbReference type="Proteomes" id="UP000264800"/>
    </source>
</evidence>
<dbReference type="SMART" id="SM00408">
    <property type="entry name" value="IGc2"/>
    <property type="match status" value="3"/>
</dbReference>
<dbReference type="CDD" id="cd00096">
    <property type="entry name" value="Ig"/>
    <property type="match status" value="1"/>
</dbReference>
<organism evidence="7 8">
    <name type="scientific">Kryptolebias marmoratus</name>
    <name type="common">Mangrove killifish</name>
    <name type="synonym">Rivulus marmoratus</name>
    <dbReference type="NCBI Taxonomy" id="37003"/>
    <lineage>
        <taxon>Eukaryota</taxon>
        <taxon>Metazoa</taxon>
        <taxon>Chordata</taxon>
        <taxon>Craniata</taxon>
        <taxon>Vertebrata</taxon>
        <taxon>Euteleostomi</taxon>
        <taxon>Actinopterygii</taxon>
        <taxon>Neopterygii</taxon>
        <taxon>Teleostei</taxon>
        <taxon>Neoteleostei</taxon>
        <taxon>Acanthomorphata</taxon>
        <taxon>Ovalentaria</taxon>
        <taxon>Atherinomorphae</taxon>
        <taxon>Cyprinodontiformes</taxon>
        <taxon>Rivulidae</taxon>
        <taxon>Kryptolebias</taxon>
    </lineage>
</organism>
<keyword evidence="8" id="KW-1185">Reference proteome</keyword>
<dbReference type="InterPro" id="IPR007110">
    <property type="entry name" value="Ig-like_dom"/>
</dbReference>
<dbReference type="GO" id="GO:0005737">
    <property type="term" value="C:cytoplasm"/>
    <property type="evidence" value="ECO:0007669"/>
    <property type="project" value="UniProtKB-SubCell"/>
</dbReference>
<dbReference type="PANTHER" id="PTHR35971">
    <property type="entry name" value="SI:DKEY-31G6.6"/>
    <property type="match status" value="1"/>
</dbReference>
<dbReference type="Pfam" id="PF00047">
    <property type="entry name" value="ig"/>
    <property type="match status" value="1"/>
</dbReference>
<dbReference type="Ensembl" id="ENSKMAT00000030295.1">
    <property type="protein sequence ID" value="ENSKMAP00000029925.1"/>
    <property type="gene ID" value="ENSKMAG00000022127.1"/>
</dbReference>
<dbReference type="GeneTree" id="ENSGT00940000154756"/>
<dbReference type="GO" id="GO:0055013">
    <property type="term" value="P:cardiac muscle cell development"/>
    <property type="evidence" value="ECO:0007669"/>
    <property type="project" value="UniProtKB-ARBA"/>
</dbReference>
<feature type="domain" description="Ig-like" evidence="6">
    <location>
        <begin position="448"/>
        <end position="536"/>
    </location>
</feature>
<feature type="domain" description="Ig-like" evidence="6">
    <location>
        <begin position="350"/>
        <end position="432"/>
    </location>
</feature>
<evidence type="ECO:0000256" key="5">
    <source>
        <dbReference type="ARBA" id="ARBA00023319"/>
    </source>
</evidence>
<dbReference type="PANTHER" id="PTHR35971:SF5">
    <property type="entry name" value="OBSCURIN LIKE CYTOSKELETAL ADAPTOR 1"/>
    <property type="match status" value="1"/>
</dbReference>
<dbReference type="InterPro" id="IPR003598">
    <property type="entry name" value="Ig_sub2"/>
</dbReference>
<sequence length="560" mass="63292">MDHSSYFFVLKLASKTQLNLHFCVNRLQVVKGLEDVEVSECEACSLEVTLNLAYIEGMWTRDGMQLKSRPSCRISMHGKKHALILTRVALEDGGLYTFQANGVQTSGRLSVRGNPLQLPVYMMMPDNTPVTWAPASPRLKLQYMVRSWKEQIGLDLLKSKPGYLIAFSFTDCISQSHNRCHFAILFLNIFTDLHITIIQRMKTTSVHEGESCTFECHLSHNVDDEPTWSINGHVMVTNGHIQLVNNGYVVFTIKDLKKPVHIFRDVMNVKAVPGEDAELSCEITKPEATIHWRKNGHLIRQSPKYIMSVEKNLARLVIKNATIKDSGEYCCEAEGVASRLHVFTLPERRPTIIKALEDCEAIEGGGLVLSCVTSKPCHIIWYKDGCMMWHSSRYFTSRSDCEARLTIREVSNSDAGVYECSAGSVTTRAVVTVKVKSLLILVFFLAIPAEFTQLLKAVEAKEGEAVTLTCEYSLPGVQFHWRKEQLENGEKYQIKQRDSILDLTIIDAAPEDSGVYTCVCREPPFDTFTREKFNFSNNNMDFCIELLSTDINRLHCVPTI</sequence>
<dbReference type="SUPFAM" id="SSF48726">
    <property type="entry name" value="Immunoglobulin"/>
    <property type="match status" value="5"/>
</dbReference>
<protein>
    <recommendedName>
        <fullName evidence="6">Ig-like domain-containing protein</fullName>
    </recommendedName>
</protein>
<dbReference type="Pfam" id="PF07679">
    <property type="entry name" value="I-set"/>
    <property type="match status" value="3"/>
</dbReference>
<evidence type="ECO:0000256" key="3">
    <source>
        <dbReference type="ARBA" id="ARBA00022553"/>
    </source>
</evidence>
<evidence type="ECO:0000313" key="7">
    <source>
        <dbReference type="Ensembl" id="ENSKMAP00000029925.1"/>
    </source>
</evidence>
<feature type="domain" description="Ig-like" evidence="6">
    <location>
        <begin position="259"/>
        <end position="343"/>
    </location>
</feature>
<accession>A0A3Q3BJ75</accession>
<keyword evidence="5" id="KW-0393">Immunoglobulin domain</keyword>
<reference evidence="7" key="2">
    <citation type="submission" date="2025-09" db="UniProtKB">
        <authorList>
            <consortium name="Ensembl"/>
        </authorList>
    </citation>
    <scope>IDENTIFICATION</scope>
</reference>
<dbReference type="InterPro" id="IPR013783">
    <property type="entry name" value="Ig-like_fold"/>
</dbReference>
<comment type="subcellular location">
    <subcellularLocation>
        <location evidence="1">Cytoplasm</location>
    </subcellularLocation>
</comment>
<dbReference type="AlphaFoldDB" id="A0A3Q3BJ75"/>
<evidence type="ECO:0000256" key="4">
    <source>
        <dbReference type="ARBA" id="ARBA00023157"/>
    </source>
</evidence>
<dbReference type="InterPro" id="IPR013151">
    <property type="entry name" value="Immunoglobulin_dom"/>
</dbReference>
<evidence type="ECO:0000259" key="6">
    <source>
        <dbReference type="PROSITE" id="PS50835"/>
    </source>
</evidence>